<proteinExistence type="predicted"/>
<feature type="region of interest" description="Disordered" evidence="1">
    <location>
        <begin position="241"/>
        <end position="260"/>
    </location>
</feature>
<organism evidence="3">
    <name type="scientific">Pseudo-nitzschia australis</name>
    <dbReference type="NCBI Taxonomy" id="44445"/>
    <lineage>
        <taxon>Eukaryota</taxon>
        <taxon>Sar</taxon>
        <taxon>Stramenopiles</taxon>
        <taxon>Ochrophyta</taxon>
        <taxon>Bacillariophyta</taxon>
        <taxon>Bacillariophyceae</taxon>
        <taxon>Bacillariophycidae</taxon>
        <taxon>Bacillariales</taxon>
        <taxon>Bacillariaceae</taxon>
        <taxon>Pseudo-nitzschia</taxon>
    </lineage>
</organism>
<dbReference type="GO" id="GO:0016020">
    <property type="term" value="C:membrane"/>
    <property type="evidence" value="ECO:0007669"/>
    <property type="project" value="InterPro"/>
</dbReference>
<feature type="compositionally biased region" description="Polar residues" evidence="1">
    <location>
        <begin position="67"/>
        <end position="78"/>
    </location>
</feature>
<reference evidence="3" key="1">
    <citation type="submission" date="2021-01" db="EMBL/GenBank/DDBJ databases">
        <authorList>
            <person name="Corre E."/>
            <person name="Pelletier E."/>
            <person name="Niang G."/>
            <person name="Scheremetjew M."/>
            <person name="Finn R."/>
            <person name="Kale V."/>
            <person name="Holt S."/>
            <person name="Cochrane G."/>
            <person name="Meng A."/>
            <person name="Brown T."/>
            <person name="Cohen L."/>
        </authorList>
    </citation>
    <scope>NUCLEOTIDE SEQUENCE</scope>
    <source>
        <strain evidence="3">10249 10 AB</strain>
    </source>
</reference>
<feature type="compositionally biased region" description="Polar residues" evidence="1">
    <location>
        <begin position="88"/>
        <end position="98"/>
    </location>
</feature>
<name>A0A7S4AEP7_9STRA</name>
<accession>A0A7S4AEP7</accession>
<feature type="region of interest" description="Disordered" evidence="1">
    <location>
        <begin position="54"/>
        <end position="111"/>
    </location>
</feature>
<dbReference type="GO" id="GO:0017119">
    <property type="term" value="C:Golgi transport complex"/>
    <property type="evidence" value="ECO:0007669"/>
    <property type="project" value="TreeGrafter"/>
</dbReference>
<dbReference type="GO" id="GO:0005801">
    <property type="term" value="C:cis-Golgi network"/>
    <property type="evidence" value="ECO:0007669"/>
    <property type="project" value="InterPro"/>
</dbReference>
<feature type="compositionally biased region" description="Basic and acidic residues" evidence="1">
    <location>
        <begin position="416"/>
        <end position="429"/>
    </location>
</feature>
<dbReference type="AlphaFoldDB" id="A0A7S4AEP7"/>
<feature type="domain" description="Conserved oligomeric Golgi complex subunit 3 C-terminal" evidence="2">
    <location>
        <begin position="316"/>
        <end position="668"/>
    </location>
</feature>
<feature type="region of interest" description="Disordered" evidence="1">
    <location>
        <begin position="416"/>
        <end position="452"/>
    </location>
</feature>
<evidence type="ECO:0000313" key="3">
    <source>
        <dbReference type="EMBL" id="CAE0713149.1"/>
    </source>
</evidence>
<evidence type="ECO:0000256" key="1">
    <source>
        <dbReference type="SAM" id="MobiDB-lite"/>
    </source>
</evidence>
<gene>
    <name evidence="3" type="ORF">PAUS00366_LOCUS5901</name>
</gene>
<sequence>MSSVQYSSSTSRSSSMAMNTKPNTNSKKNVSYELFAPRATAQVSRLSRIAALTAGPTALGSGKDKNSAPSSTASNSDEATILKAMSPPGSTSDSNSLSKEQKSAPAKTALGGAIESSDHLTRLLKHSTSLRLALRASINIAEDISNRHAELIRHSGELSAAADRLQGEQEMLTRHAEEIGMPLKHYDAVDNIGVLVGVLFKGKTVVRGLAKVKVDNDDFPSILDQIDDAVDFFARESGGREALEAETKRQSRSNTNEQFETSGSIEYYRRSLALQEAALFLIREAVVDRISNTTAQVASALSLPKKAIAADKLEASLVYTRFHGISSRSNRLLSLVRKRLHCGEAYHELLQLCRTTYCHSRDSLLKTTIGAHMEKLKDEHGLVGMTRLASVFLIRLCTVETALYLDFFGDKKKLEEGKESNEGDERRNNGDNPTKSNQNKGVKPLPSRSAPEDGTYYDRDFQTYLASLTSALHRTIRRGLVTLLDLDTLCQIVSVLREERSMASSSPTTLAAARSISSVIEDAQERLIFCATNTLTKEVIRFKASPSDLDYPNKLMQTREKSEEGGEDDAMKKQLQVYESWFPPMRSVLRILSKIFRVVEPKVFEDIALQSVQSCTRSLSDGSKYIGKRSGTIHADLFLVKHLLILREQLSPFDIDLRSVERQLDFSDAGRAVSRFLANRNRRLFSMSTENALVTLLREGVSVNEESVDSKRDLEEALRNACNGFIDHTCNSVAEDVMNLVDKLNSSSPESLKSASFFDPNKLKEMLPRTQESFELKAKEVLDKMNLYLENPTTQSILLKPVSKKISKGLEEIRKAVNGMNDDTAGWDDAARAETVGMIDDLEKVVKRIGRAAK</sequence>
<dbReference type="PANTHER" id="PTHR13302:SF8">
    <property type="entry name" value="CONSERVED OLIGOMERIC GOLGI COMPLEX SUBUNIT 3"/>
    <property type="match status" value="1"/>
</dbReference>
<feature type="compositionally biased region" description="Polar residues" evidence="1">
    <location>
        <begin position="430"/>
        <end position="440"/>
    </location>
</feature>
<dbReference type="InterPro" id="IPR048685">
    <property type="entry name" value="COG3_C"/>
</dbReference>
<dbReference type="GO" id="GO:0006886">
    <property type="term" value="P:intracellular protein transport"/>
    <property type="evidence" value="ECO:0007669"/>
    <property type="project" value="InterPro"/>
</dbReference>
<protein>
    <recommendedName>
        <fullName evidence="2">Conserved oligomeric Golgi complex subunit 3 C-terminal domain-containing protein</fullName>
    </recommendedName>
</protein>
<dbReference type="GO" id="GO:0007030">
    <property type="term" value="P:Golgi organization"/>
    <property type="evidence" value="ECO:0007669"/>
    <property type="project" value="TreeGrafter"/>
</dbReference>
<dbReference type="GO" id="GO:0006891">
    <property type="term" value="P:intra-Golgi vesicle-mediated transport"/>
    <property type="evidence" value="ECO:0007669"/>
    <property type="project" value="TreeGrafter"/>
</dbReference>
<dbReference type="EMBL" id="HBIX01007599">
    <property type="protein sequence ID" value="CAE0713149.1"/>
    <property type="molecule type" value="Transcribed_RNA"/>
</dbReference>
<feature type="compositionally biased region" description="Low complexity" evidence="1">
    <location>
        <begin position="1"/>
        <end position="15"/>
    </location>
</feature>
<feature type="compositionally biased region" description="Polar residues" evidence="1">
    <location>
        <begin position="16"/>
        <end position="29"/>
    </location>
</feature>
<evidence type="ECO:0000259" key="2">
    <source>
        <dbReference type="Pfam" id="PF20671"/>
    </source>
</evidence>
<dbReference type="InterPro" id="IPR007265">
    <property type="entry name" value="COG_su3"/>
</dbReference>
<dbReference type="Pfam" id="PF20671">
    <property type="entry name" value="COG3_C"/>
    <property type="match status" value="1"/>
</dbReference>
<dbReference type="PANTHER" id="PTHR13302">
    <property type="entry name" value="CONSERVED OLIGOMERIC GOLGI COMPLEX COMPONENT 3"/>
    <property type="match status" value="1"/>
</dbReference>
<feature type="region of interest" description="Disordered" evidence="1">
    <location>
        <begin position="1"/>
        <end position="31"/>
    </location>
</feature>